<keyword evidence="2" id="KW-1185">Reference proteome</keyword>
<evidence type="ECO:0000313" key="2">
    <source>
        <dbReference type="Proteomes" id="UP000004116"/>
    </source>
</evidence>
<dbReference type="RefSeq" id="WP_006707025.1">
    <property type="nucleotide sequence ID" value="NZ_AGCA01000333.1"/>
</dbReference>
<dbReference type="Proteomes" id="UP000004116">
    <property type="component" value="Unassembled WGS sequence"/>
</dbReference>
<sequence length="89" mass="9840">MRNTGVEKAIAFVGNQKNLANKCGRAQSTISDWLNGNKRVAPETVPALVKATEGSVLAYEFRPDLPDLFPPPIRRLDPLITLLSHNEKE</sequence>
<dbReference type="CDD" id="cd00093">
    <property type="entry name" value="HTH_XRE"/>
    <property type="match status" value="1"/>
</dbReference>
<proteinExistence type="predicted"/>
<dbReference type="AlphaFoldDB" id="G2GZZ1"/>
<dbReference type="OrthoDB" id="5682908at2"/>
<dbReference type="InterPro" id="IPR001387">
    <property type="entry name" value="Cro/C1-type_HTH"/>
</dbReference>
<dbReference type="InterPro" id="IPR031856">
    <property type="entry name" value="YdaS_toxin-like"/>
</dbReference>
<dbReference type="GO" id="GO:0003677">
    <property type="term" value="F:DNA binding"/>
    <property type="evidence" value="ECO:0007669"/>
    <property type="project" value="InterPro"/>
</dbReference>
<dbReference type="EMBL" id="AGCA01000333">
    <property type="protein sequence ID" value="EGY28691.1"/>
    <property type="molecule type" value="Genomic_DNA"/>
</dbReference>
<protein>
    <submittedName>
        <fullName evidence="1">Prophage-related protein</fullName>
    </submittedName>
</protein>
<comment type="caution">
    <text evidence="1">The sequence shown here is derived from an EMBL/GenBank/DDBJ whole genome shotgun (WGS) entry which is preliminary data.</text>
</comment>
<name>G2GZZ1_9ENTR</name>
<organism evidence="1 2">
    <name type="scientific">Candidatus Regiella insecticola 5.15</name>
    <dbReference type="NCBI Taxonomy" id="1005043"/>
    <lineage>
        <taxon>Bacteria</taxon>
        <taxon>Pseudomonadati</taxon>
        <taxon>Pseudomonadota</taxon>
        <taxon>Gammaproteobacteria</taxon>
        <taxon>Enterobacterales</taxon>
        <taxon>Enterobacteriaceae</taxon>
        <taxon>aphid secondary symbionts</taxon>
        <taxon>Candidatus Regiella</taxon>
    </lineage>
</organism>
<evidence type="ECO:0000313" key="1">
    <source>
        <dbReference type="EMBL" id="EGY28691.1"/>
    </source>
</evidence>
<accession>G2GZZ1</accession>
<dbReference type="Pfam" id="PF15943">
    <property type="entry name" value="YdaS_toxin"/>
    <property type="match status" value="1"/>
</dbReference>
<dbReference type="InterPro" id="IPR010982">
    <property type="entry name" value="Lambda_DNA-bd_dom_sf"/>
</dbReference>
<reference evidence="1 2" key="1">
    <citation type="journal article" date="2012" name="Genome Res.">
        <title>Genomic basis of endosymbiont-conferred protection against an insect parasitoid.</title>
        <authorList>
            <person name="Hansen A.K."/>
            <person name="Vorburger C."/>
            <person name="Moran N.A."/>
        </authorList>
    </citation>
    <scope>NUCLEOTIDE SEQUENCE [LARGE SCALE GENOMIC DNA]</scope>
    <source>
        <strain evidence="2">R5.15</strain>
    </source>
</reference>
<dbReference type="SUPFAM" id="SSF47413">
    <property type="entry name" value="lambda repressor-like DNA-binding domains"/>
    <property type="match status" value="1"/>
</dbReference>
<gene>
    <name evidence="1" type="ORF">Rin_00013710</name>
</gene>
<dbReference type="Gene3D" id="1.10.260.40">
    <property type="entry name" value="lambda repressor-like DNA-binding domains"/>
    <property type="match status" value="1"/>
</dbReference>